<protein>
    <submittedName>
        <fullName evidence="1">Tyrosine phosphatase</fullName>
    </submittedName>
</protein>
<dbReference type="InterPro" id="IPR038765">
    <property type="entry name" value="Papain-like_cys_pep_sf"/>
</dbReference>
<dbReference type="InterPro" id="IPR024453">
    <property type="entry name" value="Peptidase_C92"/>
</dbReference>
<organism evidence="1 2">
    <name type="scientific">Haloferula helveola</name>
    <dbReference type="NCBI Taxonomy" id="490095"/>
    <lineage>
        <taxon>Bacteria</taxon>
        <taxon>Pseudomonadati</taxon>
        <taxon>Verrucomicrobiota</taxon>
        <taxon>Verrucomicrobiia</taxon>
        <taxon>Verrucomicrobiales</taxon>
        <taxon>Verrucomicrobiaceae</taxon>
        <taxon>Haloferula</taxon>
    </lineage>
</organism>
<reference evidence="1 2" key="1">
    <citation type="submission" date="2021-06" db="EMBL/GenBank/DDBJ databases">
        <title>Complete genome of Haloferula helveola possessing various polysaccharide degrading enzymes.</title>
        <authorList>
            <person name="Takami H."/>
            <person name="Huang C."/>
            <person name="Hamasaki K."/>
        </authorList>
    </citation>
    <scope>NUCLEOTIDE SEQUENCE [LARGE SCALE GENOMIC DNA]</scope>
    <source>
        <strain evidence="1 2">CN-1</strain>
    </source>
</reference>
<dbReference type="Gene3D" id="3.90.1720.10">
    <property type="entry name" value="endopeptidase domain like (from Nostoc punctiforme)"/>
    <property type="match status" value="1"/>
</dbReference>
<gene>
    <name evidence="1" type="ORF">HAHE_17920</name>
</gene>
<sequence>MNPIAPDDPRIRRAVSTVLAVARAAGEEPHLPATWERLERAEARGYFLPEEDDAIRIWYQAFLGGRAALLGALRAMEETCGREESLWPSRIPAFLAALGAACLLNRRSAELIGLASHSRLLRKKLDEPDARRGIPRKTFARLYRSDTSLRALVRFRETLGFYRSHRAEFGELREAEGFGELLDLLDRQAAFFADQEPLKFVRERLKYRYFSFRRRHHSGWKSAVFGVFEGSGRLISELRQPGFRPPPAEKRVTDELRREVLELVRPGDVFITRHDDAMTNLFLPGFWPHAALYIGSEEERRGLGVEIPAAHAKQAADPARFLESKKDGVRFRTAEETLAVDCFLVLRPPLEASDLAGALARAAGHAGKLYDFVFDFRRSDRLACTEVVYRAFDGCGPLVFSLLETGGRLCLPAEELIRQCRKQNFELVAVCGVGGSGILTGADAKRALDASREAI</sequence>
<proteinExistence type="predicted"/>
<dbReference type="Pfam" id="PF05708">
    <property type="entry name" value="Peptidase_C92"/>
    <property type="match status" value="1"/>
</dbReference>
<dbReference type="Proteomes" id="UP001374893">
    <property type="component" value="Chromosome"/>
</dbReference>
<evidence type="ECO:0000313" key="2">
    <source>
        <dbReference type="Proteomes" id="UP001374893"/>
    </source>
</evidence>
<accession>A0ABM7RDF2</accession>
<dbReference type="SUPFAM" id="SSF54001">
    <property type="entry name" value="Cysteine proteinases"/>
    <property type="match status" value="1"/>
</dbReference>
<name>A0ABM7RDF2_9BACT</name>
<keyword evidence="2" id="KW-1185">Reference proteome</keyword>
<dbReference type="RefSeq" id="WP_338690334.1">
    <property type="nucleotide sequence ID" value="NZ_AP024702.1"/>
</dbReference>
<evidence type="ECO:0000313" key="1">
    <source>
        <dbReference type="EMBL" id="BCX47884.1"/>
    </source>
</evidence>
<dbReference type="EMBL" id="AP024702">
    <property type="protein sequence ID" value="BCX47884.1"/>
    <property type="molecule type" value="Genomic_DNA"/>
</dbReference>